<dbReference type="AlphaFoldDB" id="A0A2K3LW91"/>
<evidence type="ECO:0000313" key="2">
    <source>
        <dbReference type="Proteomes" id="UP000236291"/>
    </source>
</evidence>
<reference evidence="1 2" key="2">
    <citation type="journal article" date="2017" name="Front. Plant Sci.">
        <title>Gene Classification and Mining of Molecular Markers Useful in Red Clover (Trifolium pratense) Breeding.</title>
        <authorList>
            <person name="Istvanek J."/>
            <person name="Dluhosova J."/>
            <person name="Dluhos P."/>
            <person name="Patkova L."/>
            <person name="Nedelnik J."/>
            <person name="Repkova J."/>
        </authorList>
    </citation>
    <scope>NUCLEOTIDE SEQUENCE [LARGE SCALE GENOMIC DNA]</scope>
    <source>
        <strain evidence="2">cv. Tatra</strain>
        <tissue evidence="1">Young leaves</tissue>
    </source>
</reference>
<dbReference type="STRING" id="57577.A0A2K3LW91"/>
<feature type="non-terminal residue" evidence="1">
    <location>
        <position position="1"/>
    </location>
</feature>
<sequence length="264" mass="30265">RWRIGRGDRIMYDSWLHGKGDCCVEGRVVEEIIATLLIISSVKEDNMVWEEEMNECYSVKSGYNLAMRCIVRSDRHHERLCRGCLSTRVRLTQRYVECELSCHVCNVEVEDDIHVFFGCVAARECRSVAGLSQLLQNAAYQHGTVADRVFGMCRNEDSATIGRVTSLFWCIWHNRNEKIWNDNIPSPSQVGRMTFVVWNKWFTVHQLQRHNVVPVEDPRPVRWKKSRVGCIKCNVDVAFVVGSGVTSMGLCFRDTNGQFVAGLT</sequence>
<dbReference type="EMBL" id="ASHM01042744">
    <property type="protein sequence ID" value="PNX82797.1"/>
    <property type="molecule type" value="Genomic_DNA"/>
</dbReference>
<reference evidence="1 2" key="1">
    <citation type="journal article" date="2014" name="Am. J. Bot.">
        <title>Genome assembly and annotation for red clover (Trifolium pratense; Fabaceae).</title>
        <authorList>
            <person name="Istvanek J."/>
            <person name="Jaros M."/>
            <person name="Krenek A."/>
            <person name="Repkova J."/>
        </authorList>
    </citation>
    <scope>NUCLEOTIDE SEQUENCE [LARGE SCALE GENOMIC DNA]</scope>
    <source>
        <strain evidence="2">cv. Tatra</strain>
        <tissue evidence="1">Young leaves</tissue>
    </source>
</reference>
<protein>
    <submittedName>
        <fullName evidence="1">BZIP-like protein</fullName>
    </submittedName>
</protein>
<name>A0A2K3LW91_TRIPR</name>
<comment type="caution">
    <text evidence="1">The sequence shown here is derived from an EMBL/GenBank/DDBJ whole genome shotgun (WGS) entry which is preliminary data.</text>
</comment>
<dbReference type="Proteomes" id="UP000236291">
    <property type="component" value="Unassembled WGS sequence"/>
</dbReference>
<dbReference type="ExpressionAtlas" id="A0A2K3LW91">
    <property type="expression patterns" value="baseline"/>
</dbReference>
<organism evidence="1 2">
    <name type="scientific">Trifolium pratense</name>
    <name type="common">Red clover</name>
    <dbReference type="NCBI Taxonomy" id="57577"/>
    <lineage>
        <taxon>Eukaryota</taxon>
        <taxon>Viridiplantae</taxon>
        <taxon>Streptophyta</taxon>
        <taxon>Embryophyta</taxon>
        <taxon>Tracheophyta</taxon>
        <taxon>Spermatophyta</taxon>
        <taxon>Magnoliopsida</taxon>
        <taxon>eudicotyledons</taxon>
        <taxon>Gunneridae</taxon>
        <taxon>Pentapetalae</taxon>
        <taxon>rosids</taxon>
        <taxon>fabids</taxon>
        <taxon>Fabales</taxon>
        <taxon>Fabaceae</taxon>
        <taxon>Papilionoideae</taxon>
        <taxon>50 kb inversion clade</taxon>
        <taxon>NPAAA clade</taxon>
        <taxon>Hologalegina</taxon>
        <taxon>IRL clade</taxon>
        <taxon>Trifolieae</taxon>
        <taxon>Trifolium</taxon>
    </lineage>
</organism>
<evidence type="ECO:0000313" key="1">
    <source>
        <dbReference type="EMBL" id="PNX82797.1"/>
    </source>
</evidence>
<proteinExistence type="predicted"/>
<gene>
    <name evidence="1" type="ORF">L195_g038832</name>
</gene>
<accession>A0A2K3LW91</accession>